<accession>A0A0P1M362</accession>
<dbReference type="Proteomes" id="UP000182200">
    <property type="component" value="Unassembled WGS sequence"/>
</dbReference>
<dbReference type="EMBL" id="FAOP01000005">
    <property type="protein sequence ID" value="CUU05584.1"/>
    <property type="molecule type" value="Genomic_DNA"/>
</dbReference>
<accession>A0A0P1M6T5</accession>
<evidence type="ECO:0000259" key="2">
    <source>
        <dbReference type="PROSITE" id="PS50968"/>
    </source>
</evidence>
<feature type="domain" description="Lipoyl-binding" evidence="2">
    <location>
        <begin position="92"/>
        <end position="167"/>
    </location>
</feature>
<protein>
    <submittedName>
        <fullName evidence="4">Biotin-requiring enzyme</fullName>
    </submittedName>
</protein>
<dbReference type="PANTHER" id="PTHR45266">
    <property type="entry name" value="OXALOACETATE DECARBOXYLASE ALPHA CHAIN"/>
    <property type="match status" value="1"/>
</dbReference>
<reference evidence="3 6" key="1">
    <citation type="submission" date="2015-11" db="EMBL/GenBank/DDBJ databases">
        <authorList>
            <person name="Varghese N."/>
        </authorList>
    </citation>
    <scope>NUCLEOTIDE SEQUENCE [LARGE SCALE GENOMIC DNA]</scope>
    <source>
        <strain evidence="3 6">JGI-8</strain>
    </source>
</reference>
<accession>A0A0P1P880</accession>
<dbReference type="Pfam" id="PF00364">
    <property type="entry name" value="Biotin_lipoyl"/>
    <property type="match status" value="1"/>
</dbReference>
<accession>A0A0P1MLF2</accession>
<dbReference type="InterPro" id="IPR011053">
    <property type="entry name" value="Single_hybrid_motif"/>
</dbReference>
<keyword evidence="1" id="KW-0092">Biotin</keyword>
<dbReference type="InterPro" id="IPR001882">
    <property type="entry name" value="Biotin_BS"/>
</dbReference>
<accession>A0A0P1LCB5</accession>
<dbReference type="PROSITE" id="PS50968">
    <property type="entry name" value="BIOTINYL_LIPOYL"/>
    <property type="match status" value="1"/>
</dbReference>
<dbReference type="Gene3D" id="2.40.50.100">
    <property type="match status" value="1"/>
</dbReference>
<accession>A0A0P1LFK2</accession>
<keyword evidence="6" id="KW-1185">Reference proteome</keyword>
<evidence type="ECO:0000313" key="6">
    <source>
        <dbReference type="Proteomes" id="UP000182200"/>
    </source>
</evidence>
<evidence type="ECO:0000256" key="1">
    <source>
        <dbReference type="ARBA" id="ARBA00023267"/>
    </source>
</evidence>
<dbReference type="PROSITE" id="PS00188">
    <property type="entry name" value="BIOTIN"/>
    <property type="match status" value="1"/>
</dbReference>
<gene>
    <name evidence="4" type="ORF">JGI4_01295</name>
    <name evidence="3" type="ORF">JGI8_01435</name>
</gene>
<dbReference type="PANTHER" id="PTHR45266:SF3">
    <property type="entry name" value="OXALOACETATE DECARBOXYLASE ALPHA CHAIN"/>
    <property type="match status" value="1"/>
</dbReference>
<dbReference type="InterPro" id="IPR050709">
    <property type="entry name" value="Biotin_Carboxyl_Carrier/Decarb"/>
</dbReference>
<evidence type="ECO:0000313" key="3">
    <source>
        <dbReference type="EMBL" id="CUS90524.1"/>
    </source>
</evidence>
<accession>A0A0P1MSV7</accession>
<evidence type="ECO:0000313" key="5">
    <source>
        <dbReference type="Proteomes" id="UP000182011"/>
    </source>
</evidence>
<dbReference type="CDD" id="cd06850">
    <property type="entry name" value="biotinyl_domain"/>
    <property type="match status" value="1"/>
</dbReference>
<dbReference type="SUPFAM" id="SSF51230">
    <property type="entry name" value="Single hybrid motif"/>
    <property type="match status" value="1"/>
</dbReference>
<dbReference type="STRING" id="1633631.GCA_001442925_01290"/>
<accession>A0A0P1M480</accession>
<sequence>MKITVNNLDIELELRKESANEFEVEVGGQKHRVKVLNISNDQIVFSIDHKIFTFNFSIDGDLTILTNSFGDYHCKVSTKYQSLIDSYRSTSSGEAKKEKILKSPMPGLVTKIFVKPGSQIKIGDKLLILEAMKMENEIRSDLEGIVEDVLVSEGSAVEKGASLLKISTN</sequence>
<dbReference type="EMBL" id="CZVI01000021">
    <property type="protein sequence ID" value="CUS90524.1"/>
    <property type="molecule type" value="Genomic_DNA"/>
</dbReference>
<dbReference type="Proteomes" id="UP000182011">
    <property type="component" value="Unassembled WGS sequence"/>
</dbReference>
<name>A0A0P1M480_9BACT</name>
<dbReference type="FunFam" id="2.40.50.100:FF:000003">
    <property type="entry name" value="Acetyl-CoA carboxylase biotin carboxyl carrier protein"/>
    <property type="match status" value="1"/>
</dbReference>
<evidence type="ECO:0000313" key="4">
    <source>
        <dbReference type="EMBL" id="CUU05584.1"/>
    </source>
</evidence>
<reference evidence="4 5" key="2">
    <citation type="submission" date="2015-11" db="EMBL/GenBank/DDBJ databases">
        <authorList>
            <person name="Zhang Y."/>
            <person name="Guo Z."/>
        </authorList>
    </citation>
    <scope>NUCLEOTIDE SEQUENCE [LARGE SCALE GENOMIC DNA]</scope>
    <source>
        <strain evidence="4">JGI-4</strain>
    </source>
</reference>
<accession>A0A0N7MZ65</accession>
<dbReference type="AlphaFoldDB" id="A0A0P1M480"/>
<dbReference type="InterPro" id="IPR000089">
    <property type="entry name" value="Biotin_lipoyl"/>
</dbReference>
<accession>A0A0S4N3J1</accession>
<proteinExistence type="predicted"/>
<organism evidence="4 5">
    <name type="scientific">Candidatus Kryptonium thompsonii</name>
    <dbReference type="NCBI Taxonomy" id="1633631"/>
    <lineage>
        <taxon>Bacteria</taxon>
        <taxon>Pseudomonadati</taxon>
        <taxon>Candidatus Kryptoniota</taxon>
        <taxon>Candidatus Kryptonium</taxon>
    </lineage>
</organism>